<proteinExistence type="predicted"/>
<feature type="transmembrane region" description="Helical" evidence="7">
    <location>
        <begin position="258"/>
        <end position="276"/>
    </location>
</feature>
<dbReference type="Pfam" id="PF08395">
    <property type="entry name" value="7tm_7"/>
    <property type="match status" value="1"/>
</dbReference>
<evidence type="ECO:0000256" key="1">
    <source>
        <dbReference type="ARBA" id="ARBA00004651"/>
    </source>
</evidence>
<evidence type="ECO:0000256" key="6">
    <source>
        <dbReference type="ARBA" id="ARBA00023170"/>
    </source>
</evidence>
<evidence type="ECO:0000256" key="3">
    <source>
        <dbReference type="ARBA" id="ARBA00022692"/>
    </source>
</evidence>
<dbReference type="Proteomes" id="UP000014500">
    <property type="component" value="Unassembled WGS sequence"/>
</dbReference>
<evidence type="ECO:0000256" key="4">
    <source>
        <dbReference type="ARBA" id="ARBA00022989"/>
    </source>
</evidence>
<dbReference type="EMBL" id="JH431242">
    <property type="status" value="NOT_ANNOTATED_CDS"/>
    <property type="molecule type" value="Genomic_DNA"/>
</dbReference>
<accession>T1JJX3</accession>
<evidence type="ECO:0000313" key="9">
    <source>
        <dbReference type="Proteomes" id="UP000014500"/>
    </source>
</evidence>
<evidence type="ECO:0008006" key="10">
    <source>
        <dbReference type="Google" id="ProtNLM"/>
    </source>
</evidence>
<reference evidence="8" key="2">
    <citation type="submission" date="2015-02" db="UniProtKB">
        <authorList>
            <consortium name="EnsemblMetazoa"/>
        </authorList>
    </citation>
    <scope>IDENTIFICATION</scope>
</reference>
<dbReference type="GO" id="GO:0038023">
    <property type="term" value="F:signaling receptor activity"/>
    <property type="evidence" value="ECO:0007669"/>
    <property type="project" value="UniProtKB-ARBA"/>
</dbReference>
<evidence type="ECO:0000256" key="7">
    <source>
        <dbReference type="SAM" id="Phobius"/>
    </source>
</evidence>
<keyword evidence="9" id="KW-1185">Reference proteome</keyword>
<dbReference type="AlphaFoldDB" id="T1JJX3"/>
<dbReference type="GO" id="GO:0050909">
    <property type="term" value="P:sensory perception of taste"/>
    <property type="evidence" value="ECO:0007669"/>
    <property type="project" value="InterPro"/>
</dbReference>
<dbReference type="InterPro" id="IPR013604">
    <property type="entry name" value="7TM_chemorcpt"/>
</dbReference>
<name>T1JJX3_STRMM</name>
<dbReference type="PhylomeDB" id="T1JJX3"/>
<dbReference type="PANTHER" id="PTHR21421:SF29">
    <property type="entry name" value="GUSTATORY RECEPTOR 5A FOR TREHALOSE-RELATED"/>
    <property type="match status" value="1"/>
</dbReference>
<protein>
    <recommendedName>
        <fullName evidence="10">Gustatory receptor</fullName>
    </recommendedName>
</protein>
<dbReference type="HOGENOM" id="CLU_055904_0_0_1"/>
<dbReference type="GO" id="GO:0051606">
    <property type="term" value="P:detection of stimulus"/>
    <property type="evidence" value="ECO:0007669"/>
    <property type="project" value="UniProtKB-ARBA"/>
</dbReference>
<dbReference type="PANTHER" id="PTHR21421">
    <property type="entry name" value="GUSTATORY RECEPTOR"/>
    <property type="match status" value="1"/>
</dbReference>
<keyword evidence="5 7" id="KW-0472">Membrane</keyword>
<dbReference type="EnsemblMetazoa" id="SMAR014153-RA">
    <property type="protein sequence ID" value="SMAR014153-PA"/>
    <property type="gene ID" value="SMAR014153"/>
</dbReference>
<keyword evidence="3 7" id="KW-0812">Transmembrane</keyword>
<keyword evidence="2" id="KW-1003">Cell membrane</keyword>
<evidence type="ECO:0000256" key="5">
    <source>
        <dbReference type="ARBA" id="ARBA00023136"/>
    </source>
</evidence>
<reference evidence="9" key="1">
    <citation type="submission" date="2011-05" db="EMBL/GenBank/DDBJ databases">
        <authorList>
            <person name="Richards S.R."/>
            <person name="Qu J."/>
            <person name="Jiang H."/>
            <person name="Jhangiani S.N."/>
            <person name="Agravi P."/>
            <person name="Goodspeed R."/>
            <person name="Gross S."/>
            <person name="Mandapat C."/>
            <person name="Jackson L."/>
            <person name="Mathew T."/>
            <person name="Pu L."/>
            <person name="Thornton R."/>
            <person name="Saada N."/>
            <person name="Wilczek-Boney K.B."/>
            <person name="Lee S."/>
            <person name="Kovar C."/>
            <person name="Wu Y."/>
            <person name="Scherer S.E."/>
            <person name="Worley K.C."/>
            <person name="Muzny D.M."/>
            <person name="Gibbs R."/>
        </authorList>
    </citation>
    <scope>NUCLEOTIDE SEQUENCE</scope>
    <source>
        <strain evidence="9">Brora</strain>
    </source>
</reference>
<keyword evidence="4 7" id="KW-1133">Transmembrane helix</keyword>
<feature type="transmembrane region" description="Helical" evidence="7">
    <location>
        <begin position="369"/>
        <end position="392"/>
    </location>
</feature>
<feature type="transmembrane region" description="Helical" evidence="7">
    <location>
        <begin position="81"/>
        <end position="102"/>
    </location>
</feature>
<organism evidence="8 9">
    <name type="scientific">Strigamia maritima</name>
    <name type="common">European centipede</name>
    <name type="synonym">Geophilus maritimus</name>
    <dbReference type="NCBI Taxonomy" id="126957"/>
    <lineage>
        <taxon>Eukaryota</taxon>
        <taxon>Metazoa</taxon>
        <taxon>Ecdysozoa</taxon>
        <taxon>Arthropoda</taxon>
        <taxon>Myriapoda</taxon>
        <taxon>Chilopoda</taxon>
        <taxon>Pleurostigmophora</taxon>
        <taxon>Geophilomorpha</taxon>
        <taxon>Linotaeniidae</taxon>
        <taxon>Strigamia</taxon>
    </lineage>
</organism>
<feature type="transmembrane region" description="Helical" evidence="7">
    <location>
        <begin position="135"/>
        <end position="153"/>
    </location>
</feature>
<evidence type="ECO:0000256" key="2">
    <source>
        <dbReference type="ARBA" id="ARBA00022475"/>
    </source>
</evidence>
<comment type="subcellular location">
    <subcellularLocation>
        <location evidence="1">Cell membrane</location>
        <topology evidence="1">Multi-pass membrane protein</topology>
    </subcellularLocation>
</comment>
<feature type="transmembrane region" description="Helical" evidence="7">
    <location>
        <begin position="51"/>
        <end position="75"/>
    </location>
</feature>
<feature type="transmembrane region" description="Helical" evidence="7">
    <location>
        <begin position="296"/>
        <end position="314"/>
    </location>
</feature>
<evidence type="ECO:0000313" key="8">
    <source>
        <dbReference type="EnsemblMetazoa" id="SMAR014153-PA"/>
    </source>
</evidence>
<dbReference type="GO" id="GO:0005886">
    <property type="term" value="C:plasma membrane"/>
    <property type="evidence" value="ECO:0007669"/>
    <property type="project" value="UniProtKB-SubCell"/>
</dbReference>
<keyword evidence="6" id="KW-0675">Receptor</keyword>
<sequence length="395" mass="45621">MAEKPKIIDPVENLGLRFINRVWRVLFGVFGIQLDMLGIEHYSKCWKKIIFAVFIRVLHAVNILHYIVVIVYYKLHYSEHFFGLVSMTYIQVIAFFTAILCLKNEKKIAAAYRKIVFNLSSAEDLLKTFDRHTKLYFFVLIATTVAITANQIAKEIVNDHYHQICRKAHAQMGIHNNYLSNITALIDYCEIIVFSYWFTDVIFVYFAHLCKGLALNFVLVNRCLEAELRATSLTSSKLNVLRHKYEYISGLVDEISELFSPLILFWISLLVLNLCFDIRALQLSSATGVFFSYSRYIVQIFRSTIFLFLILKVASQINTQAHLMKRKLFTKVMDESRDRDTSKVTFYTNYQLFSDSINSFNVGISVSGLFTITVTSCINIVGTILTYTIVLYQTA</sequence>